<keyword evidence="4 10" id="KW-0812">Transmembrane</keyword>
<reference evidence="13" key="1">
    <citation type="submission" date="2020-03" db="EMBL/GenBank/DDBJ databases">
        <title>Draft sequencing of Paenibacilllus sp. S3N08.</title>
        <authorList>
            <person name="Kim D.-U."/>
        </authorList>
    </citation>
    <scope>NUCLEOTIDE SEQUENCE</scope>
    <source>
        <strain evidence="13">S3N08</strain>
    </source>
</reference>
<keyword evidence="6 10" id="KW-0472">Membrane</keyword>
<keyword evidence="7 9" id="KW-0807">Transducer</keyword>
<evidence type="ECO:0000256" key="7">
    <source>
        <dbReference type="ARBA" id="ARBA00023224"/>
    </source>
</evidence>
<dbReference type="Proteomes" id="UP001165962">
    <property type="component" value="Unassembled WGS sequence"/>
</dbReference>
<evidence type="ECO:0000256" key="8">
    <source>
        <dbReference type="ARBA" id="ARBA00029447"/>
    </source>
</evidence>
<dbReference type="InterPro" id="IPR004089">
    <property type="entry name" value="MCPsignal_dom"/>
</dbReference>
<dbReference type="CDD" id="cd06225">
    <property type="entry name" value="HAMP"/>
    <property type="match status" value="1"/>
</dbReference>
<keyword evidence="5 10" id="KW-1133">Transmembrane helix</keyword>
<feature type="domain" description="Methyl-accepting transducer" evidence="11">
    <location>
        <begin position="362"/>
        <end position="598"/>
    </location>
</feature>
<dbReference type="EMBL" id="JAAOIW010000001">
    <property type="protein sequence ID" value="NHN28943.1"/>
    <property type="molecule type" value="Genomic_DNA"/>
</dbReference>
<accession>A0ABX0IZ08</accession>
<gene>
    <name evidence="13" type="ORF">G9U52_03740</name>
</gene>
<dbReference type="Pfam" id="PF02743">
    <property type="entry name" value="dCache_1"/>
    <property type="match status" value="1"/>
</dbReference>
<dbReference type="InterPro" id="IPR003660">
    <property type="entry name" value="HAMP_dom"/>
</dbReference>
<dbReference type="PANTHER" id="PTHR32089">
    <property type="entry name" value="METHYL-ACCEPTING CHEMOTAXIS PROTEIN MCPB"/>
    <property type="match status" value="1"/>
</dbReference>
<feature type="domain" description="HAMP" evidence="12">
    <location>
        <begin position="291"/>
        <end position="343"/>
    </location>
</feature>
<protein>
    <submittedName>
        <fullName evidence="13">HAMP domain-containing protein</fullName>
    </submittedName>
</protein>
<evidence type="ECO:0000256" key="4">
    <source>
        <dbReference type="ARBA" id="ARBA00022692"/>
    </source>
</evidence>
<evidence type="ECO:0000256" key="5">
    <source>
        <dbReference type="ARBA" id="ARBA00022989"/>
    </source>
</evidence>
<comment type="similarity">
    <text evidence="8">Belongs to the methyl-accepting chemotaxis (MCP) protein family.</text>
</comment>
<dbReference type="CDD" id="cd12912">
    <property type="entry name" value="PDC2_MCP_like"/>
    <property type="match status" value="1"/>
</dbReference>
<keyword evidence="14" id="KW-1185">Reference proteome</keyword>
<dbReference type="CDD" id="cd11386">
    <property type="entry name" value="MCP_signal"/>
    <property type="match status" value="1"/>
</dbReference>
<dbReference type="Pfam" id="PF00672">
    <property type="entry name" value="HAMP"/>
    <property type="match status" value="1"/>
</dbReference>
<keyword evidence="2" id="KW-1003">Cell membrane</keyword>
<feature type="transmembrane region" description="Helical" evidence="10">
    <location>
        <begin position="267"/>
        <end position="289"/>
    </location>
</feature>
<dbReference type="Gene3D" id="1.10.287.950">
    <property type="entry name" value="Methyl-accepting chemotaxis protein"/>
    <property type="match status" value="1"/>
</dbReference>
<proteinExistence type="inferred from homology"/>
<evidence type="ECO:0000256" key="1">
    <source>
        <dbReference type="ARBA" id="ARBA00004651"/>
    </source>
</evidence>
<evidence type="ECO:0000313" key="14">
    <source>
        <dbReference type="Proteomes" id="UP001165962"/>
    </source>
</evidence>
<dbReference type="CDD" id="cd12914">
    <property type="entry name" value="PDC1_DGC_like"/>
    <property type="match status" value="1"/>
</dbReference>
<dbReference type="SUPFAM" id="SSF58104">
    <property type="entry name" value="Methyl-accepting chemotaxis protein (MCP) signaling domain"/>
    <property type="match status" value="1"/>
</dbReference>
<evidence type="ECO:0000313" key="13">
    <source>
        <dbReference type="EMBL" id="NHN28943.1"/>
    </source>
</evidence>
<comment type="caution">
    <text evidence="13">The sequence shown here is derived from an EMBL/GenBank/DDBJ whole genome shotgun (WGS) entry which is preliminary data.</text>
</comment>
<dbReference type="PANTHER" id="PTHR32089:SF112">
    <property type="entry name" value="LYSOZYME-LIKE PROTEIN-RELATED"/>
    <property type="match status" value="1"/>
</dbReference>
<evidence type="ECO:0000256" key="10">
    <source>
        <dbReference type="SAM" id="Phobius"/>
    </source>
</evidence>
<dbReference type="SMART" id="SM00304">
    <property type="entry name" value="HAMP"/>
    <property type="match status" value="1"/>
</dbReference>
<dbReference type="SUPFAM" id="SSF103190">
    <property type="entry name" value="Sensory domain-like"/>
    <property type="match status" value="1"/>
</dbReference>
<dbReference type="InterPro" id="IPR029151">
    <property type="entry name" value="Sensor-like_sf"/>
</dbReference>
<evidence type="ECO:0000256" key="6">
    <source>
        <dbReference type="ARBA" id="ARBA00023136"/>
    </source>
</evidence>
<dbReference type="InterPro" id="IPR033479">
    <property type="entry name" value="dCache_1"/>
</dbReference>
<evidence type="ECO:0000256" key="9">
    <source>
        <dbReference type="PROSITE-ProRule" id="PRU00284"/>
    </source>
</evidence>
<dbReference type="Gene3D" id="6.10.340.10">
    <property type="match status" value="1"/>
</dbReference>
<evidence type="ECO:0000256" key="2">
    <source>
        <dbReference type="ARBA" id="ARBA00022475"/>
    </source>
</evidence>
<sequence length="648" mass="69719">MKRKLILILVLFASLPLLIFSVFSLYSNSKELQQNANDLSLVNAKAVQYEVNQLMIQNFDLIKVLSLNSSFQESQLRLDTAKLSLTNSVKVHPEAILTYADVTGQQKIRSDSQPLTNVADRDYFTQVMQTAQPAVSNILVSKTTGSKIVILAVPVMNEANKVTGVITNNIDLAVLSNVLSNFSKKGNTPYIVERTGKILGHSDPTFLDKDVSQTEFVKQGLQGQNGTSVYTDDAGKWMVSYIFDKQTGWLIINEQSYDAVMAQNNKIITQSITLLIIVLIVAAAAGYYFSTSITKPILQLTALAKLAAGGDLTKQVNVKDKHEIGQLAASFNEMIQNLRILIQQVGTNSENLAASAEQLTASATQTSQATEQVAFITEEVAMGTEKQVKSLQESAESIQDISEGIQMIATNAQSVSTTALQASNKTEQGNLAIGTAIQQMESMHSNVNGLAIVIKELGVRSQEIGQIVGAITSIAYQTNLLALNAAIEAARAGEQGKGFAVVAGEVRKLADQSSKSAQSITDLIEIIQEKSANAVISMDAGIREVDGSLKAVQTAGDAFNEIQHSIKQVTTQIEEVSISSQQMSVNAGRVVKAFETIMQVSDMTASGTQNVSAATEEQLATMEEITSSATLLSSMADELQSVISNFKV</sequence>
<dbReference type="RefSeq" id="WP_166146296.1">
    <property type="nucleotide sequence ID" value="NZ_JAAOIW010000001.1"/>
</dbReference>
<dbReference type="Pfam" id="PF00015">
    <property type="entry name" value="MCPsignal"/>
    <property type="match status" value="1"/>
</dbReference>
<keyword evidence="3" id="KW-0145">Chemotaxis</keyword>
<dbReference type="PROSITE" id="PS50885">
    <property type="entry name" value="HAMP"/>
    <property type="match status" value="1"/>
</dbReference>
<dbReference type="Gene3D" id="3.30.450.20">
    <property type="entry name" value="PAS domain"/>
    <property type="match status" value="1"/>
</dbReference>
<dbReference type="SMART" id="SM00283">
    <property type="entry name" value="MA"/>
    <property type="match status" value="1"/>
</dbReference>
<name>A0ABX0IZ08_9BACL</name>
<comment type="subcellular location">
    <subcellularLocation>
        <location evidence="1">Cell membrane</location>
        <topology evidence="1">Multi-pass membrane protein</topology>
    </subcellularLocation>
</comment>
<evidence type="ECO:0000256" key="3">
    <source>
        <dbReference type="ARBA" id="ARBA00022500"/>
    </source>
</evidence>
<evidence type="ECO:0000259" key="12">
    <source>
        <dbReference type="PROSITE" id="PS50885"/>
    </source>
</evidence>
<evidence type="ECO:0000259" key="11">
    <source>
        <dbReference type="PROSITE" id="PS50111"/>
    </source>
</evidence>
<organism evidence="13 14">
    <name type="scientific">Paenibacillus agricola</name>
    <dbReference type="NCBI Taxonomy" id="2716264"/>
    <lineage>
        <taxon>Bacteria</taxon>
        <taxon>Bacillati</taxon>
        <taxon>Bacillota</taxon>
        <taxon>Bacilli</taxon>
        <taxon>Bacillales</taxon>
        <taxon>Paenibacillaceae</taxon>
        <taxon>Paenibacillus</taxon>
    </lineage>
</organism>
<dbReference type="PROSITE" id="PS50111">
    <property type="entry name" value="CHEMOTAXIS_TRANSDUC_2"/>
    <property type="match status" value="1"/>
</dbReference>